<dbReference type="EMBL" id="JADKGK010000020">
    <property type="protein sequence ID" value="MBL0004512.1"/>
    <property type="molecule type" value="Genomic_DNA"/>
</dbReference>
<dbReference type="AlphaFoldDB" id="A0A934X2W8"/>
<evidence type="ECO:0000313" key="8">
    <source>
        <dbReference type="Proteomes" id="UP000726105"/>
    </source>
</evidence>
<evidence type="ECO:0000256" key="1">
    <source>
        <dbReference type="ARBA" id="ARBA00022679"/>
    </source>
</evidence>
<dbReference type="EMBL" id="JADJIB010000011">
    <property type="protein sequence ID" value="MBK7274751.1"/>
    <property type="molecule type" value="Genomic_DNA"/>
</dbReference>
<dbReference type="PANTHER" id="PTHR43877:SF2">
    <property type="entry name" value="AMINOALKYLPHOSPHONATE N-ACETYLTRANSFERASE-RELATED"/>
    <property type="match status" value="1"/>
</dbReference>
<dbReference type="SUPFAM" id="SSF55729">
    <property type="entry name" value="Acyl-CoA N-acyltransferases (Nat)"/>
    <property type="match status" value="1"/>
</dbReference>
<reference evidence="7 8" key="1">
    <citation type="submission" date="2020-10" db="EMBL/GenBank/DDBJ databases">
        <title>Connecting structure to function with the recovery of over 1000 high-quality activated sludge metagenome-assembled genomes encoding full-length rRNA genes using long-read sequencing.</title>
        <authorList>
            <person name="Singleton C.M."/>
            <person name="Petriglieri F."/>
            <person name="Kristensen J.M."/>
            <person name="Kirkegaard R.H."/>
            <person name="Michaelsen T.Y."/>
            <person name="Andersen M.H."/>
            <person name="Karst S.M."/>
            <person name="Dueholm M.S."/>
            <person name="Nielsen P.H."/>
            <person name="Albertsen M."/>
        </authorList>
    </citation>
    <scope>NUCLEOTIDE SEQUENCE [LARGE SCALE GENOMIC DNA]</scope>
    <source>
        <strain evidence="4">AalE_18-Q3-R2-46_BAT3C.188</strain>
        <strain evidence="5">Ega_18-Q3-R5-49_MAXAC.001</strain>
        <strain evidence="6">Ribe_18-Q3-R11-54_MAXAC.001</strain>
    </source>
</reference>
<dbReference type="InterPro" id="IPR016181">
    <property type="entry name" value="Acyl_CoA_acyltransferase"/>
</dbReference>
<evidence type="ECO:0000259" key="3">
    <source>
        <dbReference type="PROSITE" id="PS51186"/>
    </source>
</evidence>
<sequence>MSVQLRRAGLEDRTGIVDVFLDCWRQSYRGVLPDRLTDSMTDEAATALWNRALTAPDRTVVVAVRDGVVVGVTSYGVNGSTGLVQSLYVSPSAQGLGLGRRLLEKAAVDLTKAAATSATLWVFAANTPSVGFYAACGWLPDGVTRVQEEFGEPEIELHKALA</sequence>
<dbReference type="EMBL" id="JADIXZ010000002">
    <property type="protein sequence ID" value="MBK6300016.1"/>
    <property type="molecule type" value="Genomic_DNA"/>
</dbReference>
<keyword evidence="2" id="KW-0012">Acyltransferase</keyword>
<dbReference type="InterPro" id="IPR000182">
    <property type="entry name" value="GNAT_dom"/>
</dbReference>
<dbReference type="PROSITE" id="PS51186">
    <property type="entry name" value="GNAT"/>
    <property type="match status" value="1"/>
</dbReference>
<dbReference type="Proteomes" id="UP000726105">
    <property type="component" value="Unassembled WGS sequence"/>
</dbReference>
<evidence type="ECO:0000313" key="4">
    <source>
        <dbReference type="EMBL" id="MBK6300016.1"/>
    </source>
</evidence>
<dbReference type="CDD" id="cd04301">
    <property type="entry name" value="NAT_SF"/>
    <property type="match status" value="1"/>
</dbReference>
<dbReference type="PANTHER" id="PTHR43877">
    <property type="entry name" value="AMINOALKYLPHOSPHONATE N-ACETYLTRANSFERASE-RELATED-RELATED"/>
    <property type="match status" value="1"/>
</dbReference>
<accession>A0A934X2W8</accession>
<dbReference type="GO" id="GO:0016747">
    <property type="term" value="F:acyltransferase activity, transferring groups other than amino-acyl groups"/>
    <property type="evidence" value="ECO:0007669"/>
    <property type="project" value="InterPro"/>
</dbReference>
<evidence type="ECO:0000313" key="5">
    <source>
        <dbReference type="EMBL" id="MBK7274751.1"/>
    </source>
</evidence>
<dbReference type="Pfam" id="PF00583">
    <property type="entry name" value="Acetyltransf_1"/>
    <property type="match status" value="1"/>
</dbReference>
<gene>
    <name evidence="4" type="ORF">IPF40_02820</name>
    <name evidence="5" type="ORF">IPI13_16900</name>
    <name evidence="6" type="ORF">IPP00_11160</name>
</gene>
<proteinExistence type="predicted"/>
<name>A0A934X2W8_9MICO</name>
<dbReference type="Proteomes" id="UP000886632">
    <property type="component" value="Unassembled WGS sequence"/>
</dbReference>
<dbReference type="InterPro" id="IPR050832">
    <property type="entry name" value="Bact_Acetyltransf"/>
</dbReference>
<keyword evidence="1" id="KW-0808">Transferase</keyword>
<feature type="domain" description="N-acetyltransferase" evidence="3">
    <location>
        <begin position="3"/>
        <end position="162"/>
    </location>
</feature>
<evidence type="ECO:0000313" key="7">
    <source>
        <dbReference type="Proteomes" id="UP000718281"/>
    </source>
</evidence>
<dbReference type="Gene3D" id="3.40.630.30">
    <property type="match status" value="1"/>
</dbReference>
<evidence type="ECO:0000313" key="6">
    <source>
        <dbReference type="EMBL" id="MBL0004512.1"/>
    </source>
</evidence>
<protein>
    <submittedName>
        <fullName evidence="4">GNAT family N-acetyltransferase</fullName>
    </submittedName>
</protein>
<evidence type="ECO:0000256" key="2">
    <source>
        <dbReference type="ARBA" id="ARBA00023315"/>
    </source>
</evidence>
<dbReference type="Proteomes" id="UP000718281">
    <property type="component" value="Unassembled WGS sequence"/>
</dbReference>
<organism evidence="4 7">
    <name type="scientific">Candidatus Phosphoribacter hodrii</name>
    <dbReference type="NCBI Taxonomy" id="2953743"/>
    <lineage>
        <taxon>Bacteria</taxon>
        <taxon>Bacillati</taxon>
        <taxon>Actinomycetota</taxon>
        <taxon>Actinomycetes</taxon>
        <taxon>Micrococcales</taxon>
        <taxon>Dermatophilaceae</taxon>
        <taxon>Candidatus Phosphoribacter</taxon>
    </lineage>
</organism>
<comment type="caution">
    <text evidence="4">The sequence shown here is derived from an EMBL/GenBank/DDBJ whole genome shotgun (WGS) entry which is preliminary data.</text>
</comment>